<dbReference type="GO" id="GO:0043161">
    <property type="term" value="P:proteasome-mediated ubiquitin-dependent protein catabolic process"/>
    <property type="evidence" value="ECO:0007669"/>
    <property type="project" value="TreeGrafter"/>
</dbReference>
<feature type="region of interest" description="Disordered" evidence="1">
    <location>
        <begin position="1"/>
        <end position="20"/>
    </location>
</feature>
<keyword evidence="5" id="KW-1185">Reference proteome</keyword>
<dbReference type="GO" id="GO:0005829">
    <property type="term" value="C:cytosol"/>
    <property type="evidence" value="ECO:0007669"/>
    <property type="project" value="TreeGrafter"/>
</dbReference>
<evidence type="ECO:0000313" key="4">
    <source>
        <dbReference type="EMBL" id="EEC49983.1"/>
    </source>
</evidence>
<keyword evidence="2" id="KW-0812">Transmembrane</keyword>
<dbReference type="InParanoid" id="B7FUG5"/>
<dbReference type="InterPro" id="IPR000626">
    <property type="entry name" value="Ubiquitin-like_dom"/>
</dbReference>
<dbReference type="KEGG" id="pti:PHATRDRAFT_44545"/>
<keyword evidence="2" id="KW-1133">Transmembrane helix</keyword>
<accession>B7FUG5</accession>
<feature type="compositionally biased region" description="Polar residues" evidence="1">
    <location>
        <begin position="1"/>
        <end position="11"/>
    </location>
</feature>
<dbReference type="PROSITE" id="PS50053">
    <property type="entry name" value="UBIQUITIN_2"/>
    <property type="match status" value="1"/>
</dbReference>
<dbReference type="SMART" id="SM00213">
    <property type="entry name" value="UBQ"/>
    <property type="match status" value="1"/>
</dbReference>
<reference evidence="4 5" key="1">
    <citation type="journal article" date="2008" name="Nature">
        <title>The Phaeodactylum genome reveals the evolutionary history of diatom genomes.</title>
        <authorList>
            <person name="Bowler C."/>
            <person name="Allen A.E."/>
            <person name="Badger J.H."/>
            <person name="Grimwood J."/>
            <person name="Jabbari K."/>
            <person name="Kuo A."/>
            <person name="Maheswari U."/>
            <person name="Martens C."/>
            <person name="Maumus F."/>
            <person name="Otillar R.P."/>
            <person name="Rayko E."/>
            <person name="Salamov A."/>
            <person name="Vandepoele K."/>
            <person name="Beszteri B."/>
            <person name="Gruber A."/>
            <person name="Heijde M."/>
            <person name="Katinka M."/>
            <person name="Mock T."/>
            <person name="Valentin K."/>
            <person name="Verret F."/>
            <person name="Berges J.A."/>
            <person name="Brownlee C."/>
            <person name="Cadoret J.P."/>
            <person name="Chiovitti A."/>
            <person name="Choi C.J."/>
            <person name="Coesel S."/>
            <person name="De Martino A."/>
            <person name="Detter J.C."/>
            <person name="Durkin C."/>
            <person name="Falciatore A."/>
            <person name="Fournet J."/>
            <person name="Haruta M."/>
            <person name="Huysman M.J."/>
            <person name="Jenkins B.D."/>
            <person name="Jiroutova K."/>
            <person name="Jorgensen R.E."/>
            <person name="Joubert Y."/>
            <person name="Kaplan A."/>
            <person name="Kroger N."/>
            <person name="Kroth P.G."/>
            <person name="La Roche J."/>
            <person name="Lindquist E."/>
            <person name="Lommer M."/>
            <person name="Martin-Jezequel V."/>
            <person name="Lopez P.J."/>
            <person name="Lucas S."/>
            <person name="Mangogna M."/>
            <person name="McGinnis K."/>
            <person name="Medlin L.K."/>
            <person name="Montsant A."/>
            <person name="Oudot-Le Secq M.P."/>
            <person name="Napoli C."/>
            <person name="Obornik M."/>
            <person name="Parker M.S."/>
            <person name="Petit J.L."/>
            <person name="Porcel B.M."/>
            <person name="Poulsen N."/>
            <person name="Robison M."/>
            <person name="Rychlewski L."/>
            <person name="Rynearson T.A."/>
            <person name="Schmutz J."/>
            <person name="Shapiro H."/>
            <person name="Siaut M."/>
            <person name="Stanley M."/>
            <person name="Sussman M.R."/>
            <person name="Taylor A.R."/>
            <person name="Vardi A."/>
            <person name="von Dassow P."/>
            <person name="Vyverman W."/>
            <person name="Willis A."/>
            <person name="Wyrwicz L.S."/>
            <person name="Rokhsar D.S."/>
            <person name="Weissenbach J."/>
            <person name="Armbrust E.V."/>
            <person name="Green B.R."/>
            <person name="Van de Peer Y."/>
            <person name="Grigoriev I.V."/>
        </authorList>
    </citation>
    <scope>NUCLEOTIDE SEQUENCE [LARGE SCALE GENOMIC DNA]</scope>
    <source>
        <strain evidence="4 5">CCAP 1055/1</strain>
    </source>
</reference>
<dbReference type="PANTHER" id="PTHR10621">
    <property type="entry name" value="UV EXCISION REPAIR PROTEIN RAD23"/>
    <property type="match status" value="1"/>
</dbReference>
<feature type="transmembrane region" description="Helical" evidence="2">
    <location>
        <begin position="246"/>
        <end position="269"/>
    </location>
</feature>
<evidence type="ECO:0000256" key="1">
    <source>
        <dbReference type="SAM" id="MobiDB-lite"/>
    </source>
</evidence>
<feature type="region of interest" description="Disordered" evidence="1">
    <location>
        <begin position="276"/>
        <end position="315"/>
    </location>
</feature>
<feature type="transmembrane region" description="Helical" evidence="2">
    <location>
        <begin position="329"/>
        <end position="348"/>
    </location>
</feature>
<feature type="transmembrane region" description="Helical" evidence="2">
    <location>
        <begin position="360"/>
        <end position="378"/>
    </location>
</feature>
<evidence type="ECO:0000259" key="3">
    <source>
        <dbReference type="PROSITE" id="PS50053"/>
    </source>
</evidence>
<evidence type="ECO:0000313" key="5">
    <source>
        <dbReference type="Proteomes" id="UP000000759"/>
    </source>
</evidence>
<feature type="transmembrane region" description="Helical" evidence="2">
    <location>
        <begin position="411"/>
        <end position="431"/>
    </location>
</feature>
<name>B7FUG5_PHATC</name>
<feature type="region of interest" description="Disordered" evidence="1">
    <location>
        <begin position="191"/>
        <end position="212"/>
    </location>
</feature>
<dbReference type="GO" id="GO:0005654">
    <property type="term" value="C:nucleoplasm"/>
    <property type="evidence" value="ECO:0007669"/>
    <property type="project" value="TreeGrafter"/>
</dbReference>
<dbReference type="RefSeq" id="XP_002178318.1">
    <property type="nucleotide sequence ID" value="XM_002178282.1"/>
</dbReference>
<dbReference type="AlphaFoldDB" id="B7FUG5"/>
<feature type="compositionally biased region" description="Polar residues" evidence="1">
    <location>
        <begin position="191"/>
        <end position="205"/>
    </location>
</feature>
<sequence length="460" mass="50612">MARPNRNNNGNCRAAYERISSDGNEELEAVLEGGESSSTSSLRRVNRIEQYSRISIGQEGGDDEEAQQLQQGYNDISETEEQIEFNSAKGSTNDEDEETDGVRINVVILDYTQKKFNVAVSSSTTVAVLKQNGAIVHKVPASRQRLIFRGQLLADTTLLANAGIKEDGVIVHLFPKPRVVIQDSNAASGGNALNSDANAENSSQTEDADAAHVPTIFLETTEAERRSQILVLGSVEFIETQNNVKLFSFMLLIISCIELLNLLAIALGVPQDQDEASYPVGEEDDILGPLPPSLETNDAWSQPSSNSSDTGSDTNTAGVTYTDWSGANWVDLAVSVLGVYVAMLGLRASNENTLRLAKRYLYGTVLAGVGWMALNYFMTYDKDKQYAAERASHHTDTDFVPIESTRELLEAALSVMVLPGMVWMLCVYRAWQFHRLLQEAEQEAEERIRNELDSSSRGRK</sequence>
<protein>
    <recommendedName>
        <fullName evidence="3">Ubiquitin-like domain-containing protein</fullName>
    </recommendedName>
</protein>
<dbReference type="Pfam" id="PF00240">
    <property type="entry name" value="ubiquitin"/>
    <property type="match status" value="1"/>
</dbReference>
<dbReference type="Proteomes" id="UP000000759">
    <property type="component" value="Chromosome 4"/>
</dbReference>
<feature type="compositionally biased region" description="Low complexity" evidence="1">
    <location>
        <begin position="304"/>
        <end position="315"/>
    </location>
</feature>
<dbReference type="PANTHER" id="PTHR10621:SF0">
    <property type="entry name" value="UV EXCISION REPAIR PROTEIN RAD23"/>
    <property type="match status" value="1"/>
</dbReference>
<dbReference type="eggNOG" id="ENOG502SFPK">
    <property type="taxonomic scope" value="Eukaryota"/>
</dbReference>
<dbReference type="GO" id="GO:0070628">
    <property type="term" value="F:proteasome binding"/>
    <property type="evidence" value="ECO:0007669"/>
    <property type="project" value="TreeGrafter"/>
</dbReference>
<organism evidence="4 5">
    <name type="scientific">Phaeodactylum tricornutum (strain CCAP 1055/1)</name>
    <dbReference type="NCBI Taxonomy" id="556484"/>
    <lineage>
        <taxon>Eukaryota</taxon>
        <taxon>Sar</taxon>
        <taxon>Stramenopiles</taxon>
        <taxon>Ochrophyta</taxon>
        <taxon>Bacillariophyta</taxon>
        <taxon>Bacillariophyceae</taxon>
        <taxon>Bacillariophycidae</taxon>
        <taxon>Naviculales</taxon>
        <taxon>Phaeodactylaceae</taxon>
        <taxon>Phaeodactylum</taxon>
    </lineage>
</organism>
<dbReference type="GO" id="GO:0043130">
    <property type="term" value="F:ubiquitin binding"/>
    <property type="evidence" value="ECO:0007669"/>
    <property type="project" value="TreeGrafter"/>
</dbReference>
<evidence type="ECO:0000256" key="2">
    <source>
        <dbReference type="SAM" id="Phobius"/>
    </source>
</evidence>
<feature type="compositionally biased region" description="Polar residues" evidence="1">
    <location>
        <begin position="294"/>
        <end position="303"/>
    </location>
</feature>
<dbReference type="GeneID" id="7197793"/>
<keyword evidence="2" id="KW-0472">Membrane</keyword>
<feature type="domain" description="Ubiquitin-like" evidence="3">
    <location>
        <begin position="102"/>
        <end position="170"/>
    </location>
</feature>
<dbReference type="SUPFAM" id="SSF54236">
    <property type="entry name" value="Ubiquitin-like"/>
    <property type="match status" value="1"/>
</dbReference>
<dbReference type="EMBL" id="CM000607">
    <property type="protein sequence ID" value="EEC49983.1"/>
    <property type="molecule type" value="Genomic_DNA"/>
</dbReference>
<proteinExistence type="predicted"/>
<dbReference type="Gene3D" id="3.10.20.90">
    <property type="entry name" value="Phosphatidylinositol 3-kinase Catalytic Subunit, Chain A, domain 1"/>
    <property type="match status" value="1"/>
</dbReference>
<dbReference type="OrthoDB" id="267397at2759"/>
<reference evidence="5" key="2">
    <citation type="submission" date="2008-08" db="EMBL/GenBank/DDBJ databases">
        <authorList>
            <consortium name="Diatom Consortium"/>
            <person name="Grigoriev I."/>
            <person name="Grimwood J."/>
            <person name="Kuo A."/>
            <person name="Otillar R.P."/>
            <person name="Salamov A."/>
            <person name="Detter J.C."/>
            <person name="Lindquist E."/>
            <person name="Shapiro H."/>
            <person name="Lucas S."/>
            <person name="Glavina del Rio T."/>
            <person name="Pitluck S."/>
            <person name="Rokhsar D."/>
            <person name="Bowler C."/>
        </authorList>
    </citation>
    <scope>GENOME REANNOTATION</scope>
    <source>
        <strain evidence="5">CCAP 1055/1</strain>
    </source>
</reference>
<dbReference type="InterPro" id="IPR029071">
    <property type="entry name" value="Ubiquitin-like_domsf"/>
</dbReference>
<dbReference type="GO" id="GO:0031593">
    <property type="term" value="F:polyubiquitin modification-dependent protein binding"/>
    <property type="evidence" value="ECO:0007669"/>
    <property type="project" value="TreeGrafter"/>
</dbReference>
<gene>
    <name evidence="4" type="ORF">PHATRDRAFT_44545</name>
</gene>
<dbReference type="PaxDb" id="2850-Phatr44545"/>
<dbReference type="HOGENOM" id="CLU_595128_0_0_1"/>